<dbReference type="GO" id="GO:0015276">
    <property type="term" value="F:ligand-gated monoatomic ion channel activity"/>
    <property type="evidence" value="ECO:0007669"/>
    <property type="project" value="InterPro"/>
</dbReference>
<keyword evidence="7" id="KW-0406">Ion transport</keyword>
<name>A0AA36F7V3_OCTVU</name>
<evidence type="ECO:0000259" key="22">
    <source>
        <dbReference type="SMART" id="SM00079"/>
    </source>
</evidence>
<dbReference type="InterPro" id="IPR001320">
    <property type="entry name" value="Iontro_rcpt_C"/>
</dbReference>
<evidence type="ECO:0000256" key="9">
    <source>
        <dbReference type="ARBA" id="ARBA00023170"/>
    </source>
</evidence>
<gene>
    <name evidence="23" type="ORF">OCTVUL_1B006379</name>
</gene>
<evidence type="ECO:0000256" key="10">
    <source>
        <dbReference type="ARBA" id="ARBA00023180"/>
    </source>
</evidence>
<feature type="region of interest" description="Disordered" evidence="19">
    <location>
        <begin position="960"/>
        <end position="1021"/>
    </location>
</feature>
<evidence type="ECO:0000313" key="24">
    <source>
        <dbReference type="Proteomes" id="UP001162480"/>
    </source>
</evidence>
<feature type="transmembrane region" description="Helical" evidence="20">
    <location>
        <begin position="823"/>
        <end position="847"/>
    </location>
</feature>
<evidence type="ECO:0000256" key="16">
    <source>
        <dbReference type="PIRSR" id="PIRSR601508-2"/>
    </source>
</evidence>
<keyword evidence="3" id="KW-1003">Cell membrane</keyword>
<dbReference type="Pfam" id="PF01094">
    <property type="entry name" value="ANF_receptor"/>
    <property type="match status" value="1"/>
</dbReference>
<dbReference type="InterPro" id="IPR001828">
    <property type="entry name" value="ANF_lig-bd_rcpt"/>
</dbReference>
<dbReference type="SUPFAM" id="SSF53850">
    <property type="entry name" value="Periplasmic binding protein-like II"/>
    <property type="match status" value="1"/>
</dbReference>
<feature type="disulfide bond" evidence="17">
    <location>
        <begin position="751"/>
        <end position="805"/>
    </location>
</feature>
<protein>
    <submittedName>
        <fullName evidence="23">Glutamate receptor ionotropic, NMDA 3A-like</fullName>
    </submittedName>
</protein>
<dbReference type="Gene3D" id="3.40.50.2300">
    <property type="match status" value="1"/>
</dbReference>
<keyword evidence="6" id="KW-0770">Synapse</keyword>
<feature type="signal peptide" evidence="21">
    <location>
        <begin position="1"/>
        <end position="26"/>
    </location>
</feature>
<feature type="compositionally biased region" description="Low complexity" evidence="19">
    <location>
        <begin position="1083"/>
        <end position="1106"/>
    </location>
</feature>
<keyword evidence="24" id="KW-1185">Reference proteome</keyword>
<evidence type="ECO:0000256" key="5">
    <source>
        <dbReference type="ARBA" id="ARBA00022989"/>
    </source>
</evidence>
<comment type="subcellular location">
    <subcellularLocation>
        <location evidence="1">Cell membrane</location>
        <topology evidence="1">Multi-pass membrane protein</topology>
    </subcellularLocation>
    <subcellularLocation>
        <location evidence="14">Postsynaptic cell membrane</location>
    </subcellularLocation>
</comment>
<keyword evidence="21" id="KW-0732">Signal</keyword>
<feature type="compositionally biased region" description="Polar residues" evidence="19">
    <location>
        <begin position="996"/>
        <end position="1015"/>
    </location>
</feature>
<dbReference type="InterPro" id="IPR015683">
    <property type="entry name" value="Ionotropic_Glu_rcpt"/>
</dbReference>
<feature type="compositionally biased region" description="Basic and acidic residues" evidence="19">
    <location>
        <begin position="1069"/>
        <end position="1082"/>
    </location>
</feature>
<keyword evidence="13" id="KW-0407">Ion channel</keyword>
<evidence type="ECO:0000256" key="1">
    <source>
        <dbReference type="ARBA" id="ARBA00004651"/>
    </source>
</evidence>
<evidence type="ECO:0000256" key="11">
    <source>
        <dbReference type="ARBA" id="ARBA00023257"/>
    </source>
</evidence>
<evidence type="ECO:0000256" key="2">
    <source>
        <dbReference type="ARBA" id="ARBA00022448"/>
    </source>
</evidence>
<evidence type="ECO:0000256" key="7">
    <source>
        <dbReference type="ARBA" id="ARBA00023065"/>
    </source>
</evidence>
<dbReference type="PRINTS" id="PR00177">
    <property type="entry name" value="NMDARECEPTOR"/>
</dbReference>
<keyword evidence="17" id="KW-1015">Disulfide bond</keyword>
<evidence type="ECO:0000256" key="4">
    <source>
        <dbReference type="ARBA" id="ARBA00022692"/>
    </source>
</evidence>
<dbReference type="SUPFAM" id="SSF53822">
    <property type="entry name" value="Periplasmic binding protein-like I"/>
    <property type="match status" value="1"/>
</dbReference>
<organism evidence="23 24">
    <name type="scientific">Octopus vulgaris</name>
    <name type="common">Common octopus</name>
    <dbReference type="NCBI Taxonomy" id="6645"/>
    <lineage>
        <taxon>Eukaryota</taxon>
        <taxon>Metazoa</taxon>
        <taxon>Spiralia</taxon>
        <taxon>Lophotrochozoa</taxon>
        <taxon>Mollusca</taxon>
        <taxon>Cephalopoda</taxon>
        <taxon>Coleoidea</taxon>
        <taxon>Octopodiformes</taxon>
        <taxon>Octopoda</taxon>
        <taxon>Incirrata</taxon>
        <taxon>Octopodidae</taxon>
        <taxon>Octopus</taxon>
    </lineage>
</organism>
<dbReference type="Gene3D" id="1.10.287.70">
    <property type="match status" value="1"/>
</dbReference>
<feature type="binding site" evidence="15">
    <location>
        <position position="529"/>
    </location>
    <ligand>
        <name>L-glutamate</name>
        <dbReference type="ChEBI" id="CHEBI:29985"/>
    </ligand>
</feature>
<evidence type="ECO:0000256" key="3">
    <source>
        <dbReference type="ARBA" id="ARBA00022475"/>
    </source>
</evidence>
<keyword evidence="18" id="KW-0175">Coiled coil</keyword>
<evidence type="ECO:0000256" key="14">
    <source>
        <dbReference type="ARBA" id="ARBA00034100"/>
    </source>
</evidence>
<dbReference type="Gene3D" id="3.40.190.10">
    <property type="entry name" value="Periplasmic binding protein-like II"/>
    <property type="match status" value="1"/>
</dbReference>
<dbReference type="Pfam" id="PF10613">
    <property type="entry name" value="Lig_chan-Glu_bd"/>
    <property type="match status" value="1"/>
</dbReference>
<sequence>MLANNNNNNNAISLLVWLLCMWTTTGFATNAALDYDQIHILGLCDPDIYKDCVDAFTNFLPNRDNVGPFETFYYNWSVIKAKKDFATGLREMDGVCSKYTYHVMVAFGLTPTMMTAALTADTFNITLLAYDTTPGHILTLENSMMVQMNRSPYYSGEAMALLLSRFGYYWVSFIYQDTYLEDGFYTRFLEEGGLYGVRMYLNVSVSHADNWMILQDKLKKIQQSAFKIVVIHCDVFLMKRVVQIGKLLNLFSHNYAWFLSDFATEHNQLADYSLPVGLVGLERSRPYGYVTQLENILRTIVQHFQSDGISDLAYREFSLSDVVNDSYIFNTSSVRWSRELRLSLESSGEILDYTQDSSNYTFQILNLVKDLKGTKIWKFVGAVDNFYVNLSTVAELPGRRENATHRFRKLYSIITKVSPPFIMQKEAFSEDGDCYSYVPCVQVANESDVDNAFEDYLLTNRYDHDKFSVSCCTGVTIDILVKLATDMEFDFILFFLKEPFDGNYTYDSGSWNDTLMYLEDDRVDIVAGPLSITVERVRYITFTEVYFYTGFSMITMKRERETSMDAFLMPFSVEVWIGIAISATVTAVATSLFEWNSPFGLNPKGRKRERNYTLGSALTMVYSVLFGHIVRTKSPKSWPGKVLQNFWAGLAIFMIASYTANLAAYLAGRSEQSDLLNINDERLRTMQVATLEYGAAKYFLSKINPSLYNSLKMSVESIEEALQKLKSNELDVFIHDTYLLKFAISRLDDNCAISFAGDSFGEDGYAFGLKKGSKLMNRLSDKILTYTSSGFIEGLTKKYFAHKGCDMQRAHTLEIKYGPQHTAGLFVLLLVAVTLSIFLMMGEYVFFKYLIPVLRKKPACSKWRSINIMFLSQRFFRILNSEQLVSPQSTAREIIHIVRNRDFAKFFQKDEIKSTKAHRRNPPPQRNKDIFDLATTMIRTQKAEMYGLTSEITQIQRKENPNTFRYSDSNQCSPPIDINEKTKETSVAEASASTSDKNIQPTVHHGQTANSSFISGLSDKTKESPLNEEHILINVLNTEKTPKSGIENPAFLNRDSDEKNLAKRTALIEKQDDDKEGNEAIHEQQQQEQPQREQNSSNSGSIRNSGARCKVNVNVPTRVDSPSSSLSSYRKQSRRRCNESLDEIDRVVFRNKDDVHRTVLGAERLMYGGCGSNDDVSRESEIGNEVIEYDAGVLSSSDEWELGNQSSANSSQSSVFATTVRLENVSDWSACGETVSTGSSKSGSKDSASALLGVPPSEYYKRSLKMKDNRVKSTIRRHALRGVRPLLPASMIDECTIEALSKEDLLVMWKSSEIELQKKLGEVMEQKEKLKRLIEKHTDHTEL</sequence>
<feature type="transmembrane region" description="Helical" evidence="20">
    <location>
        <begin position="642"/>
        <end position="667"/>
    </location>
</feature>
<evidence type="ECO:0000256" key="20">
    <source>
        <dbReference type="SAM" id="Phobius"/>
    </source>
</evidence>
<keyword evidence="5 20" id="KW-1133">Transmembrane helix</keyword>
<keyword evidence="12" id="KW-1071">Ligand-gated ion channel</keyword>
<evidence type="ECO:0000256" key="15">
    <source>
        <dbReference type="PIRSR" id="PIRSR601508-1"/>
    </source>
</evidence>
<evidence type="ECO:0000256" key="6">
    <source>
        <dbReference type="ARBA" id="ARBA00023018"/>
    </source>
</evidence>
<keyword evidence="9" id="KW-0675">Receptor</keyword>
<feature type="coiled-coil region" evidence="18">
    <location>
        <begin position="1313"/>
        <end position="1340"/>
    </location>
</feature>
<feature type="compositionally biased region" description="Polar residues" evidence="19">
    <location>
        <begin position="960"/>
        <end position="973"/>
    </location>
</feature>
<keyword evidence="8 20" id="KW-0472">Membrane</keyword>
<keyword evidence="4 20" id="KW-0812">Transmembrane</keyword>
<feature type="domain" description="Ionotropic glutamate receptor C-terminal" evidence="22">
    <location>
        <begin position="455"/>
        <end position="802"/>
    </location>
</feature>
<evidence type="ECO:0000256" key="12">
    <source>
        <dbReference type="ARBA" id="ARBA00023286"/>
    </source>
</evidence>
<feature type="transmembrane region" description="Helical" evidence="20">
    <location>
        <begin position="612"/>
        <end position="630"/>
    </location>
</feature>
<reference evidence="23" key="1">
    <citation type="submission" date="2023-08" db="EMBL/GenBank/DDBJ databases">
        <authorList>
            <person name="Alioto T."/>
            <person name="Alioto T."/>
            <person name="Gomez Garrido J."/>
        </authorList>
    </citation>
    <scope>NUCLEOTIDE SEQUENCE</scope>
</reference>
<feature type="binding site" evidence="15">
    <location>
        <position position="536"/>
    </location>
    <ligand>
        <name>L-glutamate</name>
        <dbReference type="ChEBI" id="CHEBI:29985"/>
    </ligand>
</feature>
<feature type="site" description="Crucial to convey clamshell closure to channel opening" evidence="16">
    <location>
        <position position="675"/>
    </location>
</feature>
<keyword evidence="2" id="KW-0813">Transport</keyword>
<feature type="region of interest" description="Disordered" evidence="19">
    <location>
        <begin position="1069"/>
        <end position="1135"/>
    </location>
</feature>
<feature type="compositionally biased region" description="Low complexity" evidence="19">
    <location>
        <begin position="1118"/>
        <end position="1130"/>
    </location>
</feature>
<evidence type="ECO:0000256" key="18">
    <source>
        <dbReference type="SAM" id="Coils"/>
    </source>
</evidence>
<dbReference type="InterPro" id="IPR019594">
    <property type="entry name" value="Glu/Gly-bd"/>
</dbReference>
<evidence type="ECO:0000256" key="19">
    <source>
        <dbReference type="SAM" id="MobiDB-lite"/>
    </source>
</evidence>
<feature type="transmembrane region" description="Helical" evidence="20">
    <location>
        <begin position="568"/>
        <end position="592"/>
    </location>
</feature>
<dbReference type="InterPro" id="IPR001508">
    <property type="entry name" value="Iono_Glu_rcpt_met"/>
</dbReference>
<dbReference type="Proteomes" id="UP001162480">
    <property type="component" value="Chromosome 7"/>
</dbReference>
<evidence type="ECO:0000256" key="13">
    <source>
        <dbReference type="ARBA" id="ARBA00023303"/>
    </source>
</evidence>
<feature type="binding site" evidence="15">
    <location>
        <position position="531"/>
    </location>
    <ligand>
        <name>L-glutamate</name>
        <dbReference type="ChEBI" id="CHEBI:29985"/>
    </ligand>
</feature>
<keyword evidence="10" id="KW-0325">Glycoprotein</keyword>
<dbReference type="SMART" id="SM00079">
    <property type="entry name" value="PBPe"/>
    <property type="match status" value="1"/>
</dbReference>
<dbReference type="GO" id="GO:0045211">
    <property type="term" value="C:postsynaptic membrane"/>
    <property type="evidence" value="ECO:0007669"/>
    <property type="project" value="UniProtKB-SubCell"/>
</dbReference>
<feature type="chain" id="PRO_5041411305" evidence="21">
    <location>
        <begin position="27"/>
        <end position="1343"/>
    </location>
</feature>
<dbReference type="PANTHER" id="PTHR18966">
    <property type="entry name" value="IONOTROPIC GLUTAMATE RECEPTOR"/>
    <property type="match status" value="1"/>
</dbReference>
<dbReference type="EMBL" id="OX597820">
    <property type="protein sequence ID" value="CAI9725348.1"/>
    <property type="molecule type" value="Genomic_DNA"/>
</dbReference>
<proteinExistence type="predicted"/>
<keyword evidence="11" id="KW-0628">Postsynaptic cell membrane</keyword>
<evidence type="ECO:0000256" key="8">
    <source>
        <dbReference type="ARBA" id="ARBA00023136"/>
    </source>
</evidence>
<dbReference type="Pfam" id="PF00060">
    <property type="entry name" value="Lig_chan"/>
    <property type="match status" value="1"/>
</dbReference>
<evidence type="ECO:0000256" key="17">
    <source>
        <dbReference type="PIRSR" id="PIRSR601508-3"/>
    </source>
</evidence>
<feature type="binding site" evidence="15">
    <location>
        <position position="736"/>
    </location>
    <ligand>
        <name>L-glutamate</name>
        <dbReference type="ChEBI" id="CHEBI:29985"/>
    </ligand>
</feature>
<accession>A0AA36F7V3</accession>
<evidence type="ECO:0000256" key="21">
    <source>
        <dbReference type="SAM" id="SignalP"/>
    </source>
</evidence>
<evidence type="ECO:0000313" key="23">
    <source>
        <dbReference type="EMBL" id="CAI9725348.1"/>
    </source>
</evidence>
<dbReference type="InterPro" id="IPR028082">
    <property type="entry name" value="Peripla_BP_I"/>
</dbReference>
<dbReference type="GO" id="GO:0038023">
    <property type="term" value="F:signaling receptor activity"/>
    <property type="evidence" value="ECO:0007669"/>
    <property type="project" value="InterPro"/>
</dbReference>